<comment type="caution">
    <text evidence="1">The sequence shown here is derived from an EMBL/GenBank/DDBJ whole genome shotgun (WGS) entry which is preliminary data.</text>
</comment>
<accession>A0AAW7DK03</accession>
<proteinExistence type="predicted"/>
<dbReference type="AlphaFoldDB" id="A0AAW7DK03"/>
<dbReference type="SUPFAM" id="SSF52200">
    <property type="entry name" value="Toll/Interleukin receptor TIR domain"/>
    <property type="match status" value="1"/>
</dbReference>
<dbReference type="Gene3D" id="3.40.50.10140">
    <property type="entry name" value="Toll/interleukin-1 receptor homology (TIR) domain"/>
    <property type="match status" value="1"/>
</dbReference>
<evidence type="ECO:0000313" key="2">
    <source>
        <dbReference type="Proteomes" id="UP001173578"/>
    </source>
</evidence>
<protein>
    <submittedName>
        <fullName evidence="1">Toll/interleukin-1 receptor domain-containing protein</fullName>
    </submittedName>
</protein>
<reference evidence="1" key="2">
    <citation type="journal article" date="2022" name="Sci. Total Environ.">
        <title>Prevalence, transmission, and molecular epidemiology of tet(X)-positive bacteria among humans, animals, and environmental niches in China: An epidemiological, and genomic-based study.</title>
        <authorList>
            <person name="Dong N."/>
            <person name="Zeng Y."/>
            <person name="Cai C."/>
            <person name="Sun C."/>
            <person name="Lu J."/>
            <person name="Liu C."/>
            <person name="Zhou H."/>
            <person name="Sun Q."/>
            <person name="Shu L."/>
            <person name="Wang H."/>
            <person name="Wang Y."/>
            <person name="Wang S."/>
            <person name="Wu C."/>
            <person name="Chan E.W."/>
            <person name="Chen G."/>
            <person name="Shen Z."/>
            <person name="Chen S."/>
            <person name="Zhang R."/>
        </authorList>
    </citation>
    <scope>NUCLEOTIDE SEQUENCE</scope>
    <source>
        <strain evidence="1">210</strain>
    </source>
</reference>
<reference evidence="1" key="1">
    <citation type="submission" date="2020-06" db="EMBL/GenBank/DDBJ databases">
        <authorList>
            <person name="Dong N."/>
        </authorList>
    </citation>
    <scope>NUCLEOTIDE SEQUENCE</scope>
    <source>
        <strain evidence="1">210</strain>
    </source>
</reference>
<gene>
    <name evidence="1" type="ORF">HX095_11580</name>
</gene>
<dbReference type="Proteomes" id="UP001173578">
    <property type="component" value="Unassembled WGS sequence"/>
</dbReference>
<organism evidence="1 2">
    <name type="scientific">Empedobacter falsenii</name>
    <dbReference type="NCBI Taxonomy" id="343874"/>
    <lineage>
        <taxon>Bacteria</taxon>
        <taxon>Pseudomonadati</taxon>
        <taxon>Bacteroidota</taxon>
        <taxon>Flavobacteriia</taxon>
        <taxon>Flavobacteriales</taxon>
        <taxon>Weeksellaceae</taxon>
        <taxon>Empedobacter</taxon>
    </lineage>
</organism>
<keyword evidence="1" id="KW-0675">Receptor</keyword>
<name>A0AAW7DK03_9FLAO</name>
<dbReference type="InterPro" id="IPR035897">
    <property type="entry name" value="Toll_tir_struct_dom_sf"/>
</dbReference>
<evidence type="ECO:0000313" key="1">
    <source>
        <dbReference type="EMBL" id="MDM1551855.1"/>
    </source>
</evidence>
<dbReference type="RefSeq" id="WP_286486387.1">
    <property type="nucleotide sequence ID" value="NZ_JACALR010000005.1"/>
</dbReference>
<sequence length="189" mass="21836">MSFISESKLKTYRKSVQLSYKTLNESLREFKAESKYLKTKIFLSHKHDELEHLEGAISFLKNHEVDIYVDWLDEGMPKTTSGITAVRIKEKIKENDKFILLATEGAINSKWCNWELGLGDATKYINNIAILPIKKDYSDFTGSEYLQIYPYIVSLDISGYIKDSYKLAGAYIVYPDGKILQLKDWLKSK</sequence>
<dbReference type="EMBL" id="JACALR010000005">
    <property type="protein sequence ID" value="MDM1551855.1"/>
    <property type="molecule type" value="Genomic_DNA"/>
</dbReference>